<feature type="region of interest" description="Disordered" evidence="1">
    <location>
        <begin position="145"/>
        <end position="174"/>
    </location>
</feature>
<gene>
    <name evidence="2" type="ORF">MOBT1_002515</name>
</gene>
<protein>
    <submittedName>
        <fullName evidence="2">Uncharacterized protein</fullName>
    </submittedName>
</protein>
<evidence type="ECO:0000313" key="3">
    <source>
        <dbReference type="Proteomes" id="UP001214603"/>
    </source>
</evidence>
<feature type="compositionally biased region" description="Basic and acidic residues" evidence="1">
    <location>
        <begin position="14"/>
        <end position="42"/>
    </location>
</feature>
<dbReference type="Proteomes" id="UP001214603">
    <property type="component" value="Chromosome 5"/>
</dbReference>
<feature type="region of interest" description="Disordered" evidence="1">
    <location>
        <begin position="1"/>
        <end position="86"/>
    </location>
</feature>
<sequence>MAKGARKKAAARAAKGDNSSDGKLERREEEVNTHAEVPHDEQSAPPNADSDGAADRAERPDAAPAQTDTPERTAAPPSQTSESEALRAELEDVQRALSESHQAFAEQLVEIHTQHDREQQAAVERAVAEQREALATAEAAHAEALARAEAKRDEAQKAKRAESKRVSALRAHLQKRDESLAQATRELEQAYEEISTFIEAMHSAHNAKYVNLHTKAMESRAAAERAEARVRCAATRIAALEALDVPEHVQPAVQALRAALEP</sequence>
<evidence type="ECO:0000256" key="1">
    <source>
        <dbReference type="SAM" id="MobiDB-lite"/>
    </source>
</evidence>
<dbReference type="EMBL" id="CP119938">
    <property type="protein sequence ID" value="WFD03820.1"/>
    <property type="molecule type" value="Genomic_DNA"/>
</dbReference>
<accession>A0AAF0E2H0</accession>
<name>A0AAF0E2H0_9BASI</name>
<evidence type="ECO:0000313" key="2">
    <source>
        <dbReference type="EMBL" id="WFD03820.1"/>
    </source>
</evidence>
<proteinExistence type="predicted"/>
<feature type="compositionally biased region" description="Basic residues" evidence="1">
    <location>
        <begin position="1"/>
        <end position="10"/>
    </location>
</feature>
<organism evidence="2 3">
    <name type="scientific">Malassezia obtusa</name>
    <dbReference type="NCBI Taxonomy" id="76774"/>
    <lineage>
        <taxon>Eukaryota</taxon>
        <taxon>Fungi</taxon>
        <taxon>Dikarya</taxon>
        <taxon>Basidiomycota</taxon>
        <taxon>Ustilaginomycotina</taxon>
        <taxon>Malasseziomycetes</taxon>
        <taxon>Malasseziales</taxon>
        <taxon>Malasseziaceae</taxon>
        <taxon>Malassezia</taxon>
    </lineage>
</organism>
<keyword evidence="3" id="KW-1185">Reference proteome</keyword>
<feature type="compositionally biased region" description="Basic and acidic residues" evidence="1">
    <location>
        <begin position="145"/>
        <end position="165"/>
    </location>
</feature>
<reference evidence="2" key="1">
    <citation type="submission" date="2023-03" db="EMBL/GenBank/DDBJ databases">
        <title>Mating type loci evolution in Malassezia.</title>
        <authorList>
            <person name="Coelho M.A."/>
        </authorList>
    </citation>
    <scope>NUCLEOTIDE SEQUENCE</scope>
    <source>
        <strain evidence="2">CBS 7876</strain>
    </source>
</reference>
<dbReference type="AlphaFoldDB" id="A0AAF0E2H0"/>